<sequence length="134" mass="13936">MTTDVSLQCARAAVGFAALTMGHVATELERIGQLPDDAAWQQATQAISQWLREQYSDELIEQAKASLGDAAAESDSDDEQASQAAQAASATALSLLLTHCVSADVAEQLGNSVTAAMTASWQDAYGDSAEGEDA</sequence>
<dbReference type="AlphaFoldDB" id="A0A348HB55"/>
<dbReference type="GO" id="GO:0016874">
    <property type="term" value="F:ligase activity"/>
    <property type="evidence" value="ECO:0007669"/>
    <property type="project" value="UniProtKB-KW"/>
</dbReference>
<proteinExistence type="predicted"/>
<dbReference type="EMBL" id="AP018933">
    <property type="protein sequence ID" value="BBG28857.1"/>
    <property type="molecule type" value="Genomic_DNA"/>
</dbReference>
<reference evidence="2 3" key="1">
    <citation type="submission" date="2018-09" db="EMBL/GenBank/DDBJ databases">
        <title>Zymobacter palmae IAM14233 (=T109) whole genome analysis.</title>
        <authorList>
            <person name="Yanase H."/>
        </authorList>
    </citation>
    <scope>NUCLEOTIDE SEQUENCE [LARGE SCALE GENOMIC DNA]</scope>
    <source>
        <strain evidence="2 3">IAM14233</strain>
    </source>
</reference>
<accession>A0A348HB55</accession>
<keyword evidence="2" id="KW-0436">Ligase</keyword>
<protein>
    <submittedName>
        <fullName evidence="2">O-antigen ligase</fullName>
    </submittedName>
</protein>
<evidence type="ECO:0000313" key="3">
    <source>
        <dbReference type="Proteomes" id="UP000267342"/>
    </source>
</evidence>
<dbReference type="KEGG" id="zpl:ZBT109_0057"/>
<organism evidence="2 3">
    <name type="scientific">Zymobacter palmae</name>
    <dbReference type="NCBI Taxonomy" id="33074"/>
    <lineage>
        <taxon>Bacteria</taxon>
        <taxon>Pseudomonadati</taxon>
        <taxon>Pseudomonadota</taxon>
        <taxon>Gammaproteobacteria</taxon>
        <taxon>Oceanospirillales</taxon>
        <taxon>Halomonadaceae</taxon>
        <taxon>Zymobacter group</taxon>
        <taxon>Zymobacter</taxon>
    </lineage>
</organism>
<feature type="region of interest" description="Disordered" evidence="1">
    <location>
        <begin position="66"/>
        <end position="85"/>
    </location>
</feature>
<keyword evidence="3" id="KW-1185">Reference proteome</keyword>
<evidence type="ECO:0000256" key="1">
    <source>
        <dbReference type="SAM" id="MobiDB-lite"/>
    </source>
</evidence>
<dbReference type="Proteomes" id="UP000267342">
    <property type="component" value="Chromosome"/>
</dbReference>
<evidence type="ECO:0000313" key="2">
    <source>
        <dbReference type="EMBL" id="BBG28857.1"/>
    </source>
</evidence>
<gene>
    <name evidence="2" type="ORF">ZBT109_0057</name>
</gene>
<name>A0A348HB55_9GAMM</name>
<dbReference type="RefSeq" id="WP_027704398.1">
    <property type="nucleotide sequence ID" value="NZ_AP018933.1"/>
</dbReference>